<keyword evidence="2 9" id="KW-0997">Cell inner membrane</keyword>
<dbReference type="EMBL" id="SWDB01000004">
    <property type="protein sequence ID" value="TKB47196.1"/>
    <property type="molecule type" value="Genomic_DNA"/>
</dbReference>
<comment type="pathway">
    <text evidence="9">Bacterial outer membrane biogenesis; lipopolysaccharide biosynthesis.</text>
</comment>
<dbReference type="NCBIfam" id="TIGR02207">
    <property type="entry name" value="lipid_A_htrB"/>
    <property type="match status" value="1"/>
</dbReference>
<keyword evidence="6 9" id="KW-1133">Transmembrane helix</keyword>
<dbReference type="UniPathway" id="UPA00360">
    <property type="reaction ID" value="UER00485"/>
</dbReference>
<proteinExistence type="inferred from homology"/>
<dbReference type="UniPathway" id="UPA00030"/>
<evidence type="ECO:0000256" key="7">
    <source>
        <dbReference type="ARBA" id="ARBA00023136"/>
    </source>
</evidence>
<reference evidence="10 11" key="1">
    <citation type="submission" date="2019-04" db="EMBL/GenBank/DDBJ databases">
        <title>Thalassotalea guangxiensis sp. nov., isolated from sediment of the coastal wetland.</title>
        <authorList>
            <person name="Zheng S."/>
            <person name="Zhang D."/>
        </authorList>
    </citation>
    <scope>NUCLEOTIDE SEQUENCE [LARGE SCALE GENOMIC DNA]</scope>
    <source>
        <strain evidence="10 11">ZS-4</strain>
    </source>
</reference>
<evidence type="ECO:0000256" key="2">
    <source>
        <dbReference type="ARBA" id="ARBA00022519"/>
    </source>
</evidence>
<comment type="catalytic activity">
    <reaction evidence="9">
        <text>an alpha-Kdo-(2-&gt;4)-alpha-Kdo-(2-&gt;6)-lipid IVA + a fatty acyl-[ACP] = an alpha-Kdo-(2-&gt;4)-alpha-Kdo-(2-&gt;6)-(acyl)-lipid IVA + holo-[ACP]</text>
        <dbReference type="Rhea" id="RHEA:69396"/>
        <dbReference type="Rhea" id="RHEA-COMP:9685"/>
        <dbReference type="Rhea" id="RHEA-COMP:14125"/>
        <dbReference type="ChEBI" id="CHEBI:64479"/>
        <dbReference type="ChEBI" id="CHEBI:138651"/>
        <dbReference type="ChEBI" id="CHEBI:176429"/>
        <dbReference type="ChEBI" id="CHEBI:176430"/>
        <dbReference type="EC" id="2.3.1.241"/>
    </reaction>
</comment>
<evidence type="ECO:0000256" key="3">
    <source>
        <dbReference type="ARBA" id="ARBA00022679"/>
    </source>
</evidence>
<dbReference type="PIRSF" id="PIRSF026649">
    <property type="entry name" value="MsbB"/>
    <property type="match status" value="1"/>
</dbReference>
<dbReference type="PANTHER" id="PTHR30606:SF9">
    <property type="entry name" value="LIPID A BIOSYNTHESIS LAUROYLTRANSFERASE"/>
    <property type="match status" value="1"/>
</dbReference>
<keyword evidence="11" id="KW-1185">Reference proteome</keyword>
<dbReference type="GO" id="GO:0009245">
    <property type="term" value="P:lipid A biosynthetic process"/>
    <property type="evidence" value="ECO:0007669"/>
    <property type="project" value="InterPro"/>
</dbReference>
<comment type="pathway">
    <text evidence="9">Glycolipid biosynthesis; KDO(2)-lipid A biosynthesis; KDO(2)-lipid A from CMP-3-deoxy-D-manno-octulosonate and lipid IV(A): step 3/4.</text>
</comment>
<keyword evidence="4 9" id="KW-0812">Transmembrane</keyword>
<evidence type="ECO:0000256" key="9">
    <source>
        <dbReference type="HAMAP-Rule" id="MF_01942"/>
    </source>
</evidence>
<evidence type="ECO:0000256" key="6">
    <source>
        <dbReference type="ARBA" id="ARBA00022989"/>
    </source>
</evidence>
<dbReference type="GO" id="GO:0005886">
    <property type="term" value="C:plasma membrane"/>
    <property type="evidence" value="ECO:0007669"/>
    <property type="project" value="UniProtKB-SubCell"/>
</dbReference>
<dbReference type="EC" id="2.3.1.241" evidence="9"/>
<feature type="transmembrane region" description="Helical" evidence="9">
    <location>
        <begin position="20"/>
        <end position="40"/>
    </location>
</feature>
<dbReference type="InterPro" id="IPR011920">
    <property type="entry name" value="Lipid_A_LpxL_LpxP"/>
</dbReference>
<dbReference type="AlphaFoldDB" id="A0A4U1B913"/>
<evidence type="ECO:0000256" key="5">
    <source>
        <dbReference type="ARBA" id="ARBA00022985"/>
    </source>
</evidence>
<accession>A0A4U1B913</accession>
<dbReference type="HAMAP" id="MF_01942">
    <property type="entry name" value="Lipid_A_LpxL_LpxP"/>
    <property type="match status" value="1"/>
</dbReference>
<dbReference type="GO" id="GO:0008913">
    <property type="term" value="F:Kdo2-lipid IVA acyltransferase activity"/>
    <property type="evidence" value="ECO:0007669"/>
    <property type="project" value="UniProtKB-EC"/>
</dbReference>
<comment type="function">
    <text evidence="9">Catalyzes the transfer of an acyl chain from an acyl-[acyl-carrier-protein] (ACP) to a Kdo(2)-lipid IV(A) to form a Kdo(2)-(acyl)-lipid IV(A).</text>
</comment>
<sequence>MSKNKVLQTKFKASFLLPKYWLTWLGVLVLFSISLLPYRLQFWLGRGIGRLLQKVGGSRQRVAQRNIEVCFPHLNEQERQQLIRKNFENTGIALLETGMGWWWPDWRVKRKFTLKGLEHITQAQQQGHGVLLLAFHNLSLELHCRGFGLHQKSVVFYRPHNNPLMEYFQFKGRGRSNKYMLGKRDVKGLISALHDKESCIYLPDQDYGRNRSVFIPFFNVPDAATTTGTMIFASQKNVKTLLVVPSRNDDTGQYLVEIKPVFDDIPSGDDIRDLTRINQEIEKAIAANPEQYMWLHRRFKTRPDADAEPFYKK</sequence>
<dbReference type="RefSeq" id="WP_136734546.1">
    <property type="nucleotide sequence ID" value="NZ_SWDB01000004.1"/>
</dbReference>
<dbReference type="GO" id="GO:0036104">
    <property type="term" value="P:Kdo2-lipid A biosynthetic process"/>
    <property type="evidence" value="ECO:0007669"/>
    <property type="project" value="UniProtKB-UniRule"/>
</dbReference>
<keyword evidence="7 9" id="KW-0472">Membrane</keyword>
<comment type="caution">
    <text evidence="10">The sequence shown here is derived from an EMBL/GenBank/DDBJ whole genome shotgun (WGS) entry which is preliminary data.</text>
</comment>
<dbReference type="PANTHER" id="PTHR30606">
    <property type="entry name" value="LIPID A BIOSYNTHESIS LAUROYL ACYLTRANSFERASE"/>
    <property type="match status" value="1"/>
</dbReference>
<evidence type="ECO:0000256" key="1">
    <source>
        <dbReference type="ARBA" id="ARBA00022475"/>
    </source>
</evidence>
<feature type="short sequence motif" description="HXXXXD motif" evidence="9">
    <location>
        <begin position="136"/>
        <end position="141"/>
    </location>
</feature>
<gene>
    <name evidence="9 10" type="primary">lpxL</name>
    <name evidence="10" type="ORF">E8M12_02750</name>
</gene>
<evidence type="ECO:0000256" key="4">
    <source>
        <dbReference type="ARBA" id="ARBA00022692"/>
    </source>
</evidence>
<dbReference type="Proteomes" id="UP000307999">
    <property type="component" value="Unassembled WGS sequence"/>
</dbReference>
<comment type="similarity">
    <text evidence="9">Belongs to the LpxL/LpxM/LpxP family.</text>
</comment>
<evidence type="ECO:0000313" key="11">
    <source>
        <dbReference type="Proteomes" id="UP000307999"/>
    </source>
</evidence>
<protein>
    <recommendedName>
        <fullName evidence="9">Lipid A biosynthesis acyltransferase</fullName>
        <ecNumber evidence="9">2.3.1.241</ecNumber>
    </recommendedName>
    <alternativeName>
        <fullName evidence="9">Kdo(2)-lipid IV(A) acyltransferase</fullName>
    </alternativeName>
</protein>
<keyword evidence="3 9" id="KW-0808">Transferase</keyword>
<comment type="subcellular location">
    <subcellularLocation>
        <location evidence="9">Cell inner membrane</location>
        <topology evidence="9">Single-pass membrane protein</topology>
    </subcellularLocation>
</comment>
<keyword evidence="1 9" id="KW-1003">Cell membrane</keyword>
<dbReference type="OrthoDB" id="9803456at2"/>
<dbReference type="GO" id="GO:0009103">
    <property type="term" value="P:lipopolysaccharide biosynthetic process"/>
    <property type="evidence" value="ECO:0007669"/>
    <property type="project" value="UniProtKB-UniRule"/>
</dbReference>
<keyword evidence="5 9" id="KW-0448">Lipopolysaccharide biosynthesis</keyword>
<dbReference type="Pfam" id="PF03279">
    <property type="entry name" value="Lip_A_acyltrans"/>
    <property type="match status" value="1"/>
</dbReference>
<evidence type="ECO:0000256" key="8">
    <source>
        <dbReference type="ARBA" id="ARBA00023315"/>
    </source>
</evidence>
<dbReference type="CDD" id="cd07984">
    <property type="entry name" value="LPLAT_LABLAT-like"/>
    <property type="match status" value="1"/>
</dbReference>
<dbReference type="InterPro" id="IPR004960">
    <property type="entry name" value="LipA_acyltrans"/>
</dbReference>
<name>A0A4U1B913_9GAMM</name>
<organism evidence="10 11">
    <name type="scientific">Thalassotalea mangrovi</name>
    <dbReference type="NCBI Taxonomy" id="2572245"/>
    <lineage>
        <taxon>Bacteria</taxon>
        <taxon>Pseudomonadati</taxon>
        <taxon>Pseudomonadota</taxon>
        <taxon>Gammaproteobacteria</taxon>
        <taxon>Alteromonadales</taxon>
        <taxon>Colwelliaceae</taxon>
        <taxon>Thalassotalea</taxon>
    </lineage>
</organism>
<evidence type="ECO:0000313" key="10">
    <source>
        <dbReference type="EMBL" id="TKB47196.1"/>
    </source>
</evidence>
<keyword evidence="8 9" id="KW-0012">Acyltransferase</keyword>